<keyword evidence="2" id="KW-0963">Cytoplasm</keyword>
<dbReference type="EMBL" id="CAJVPS010001979">
    <property type="protein sequence ID" value="CAG8556463.1"/>
    <property type="molecule type" value="Genomic_DNA"/>
</dbReference>
<dbReference type="CDD" id="cd00160">
    <property type="entry name" value="RhoGEF"/>
    <property type="match status" value="1"/>
</dbReference>
<feature type="region of interest" description="Disordered" evidence="4">
    <location>
        <begin position="72"/>
        <end position="102"/>
    </location>
</feature>
<dbReference type="Proteomes" id="UP000789508">
    <property type="component" value="Unassembled WGS sequence"/>
</dbReference>
<dbReference type="SMART" id="SM00325">
    <property type="entry name" value="RhoGEF"/>
    <property type="match status" value="1"/>
</dbReference>
<keyword evidence="3" id="KW-0175">Coiled coil</keyword>
<feature type="region of interest" description="Disordered" evidence="4">
    <location>
        <begin position="198"/>
        <end position="233"/>
    </location>
</feature>
<name>A0A9N9B803_9GLOM</name>
<proteinExistence type="predicted"/>
<sequence length="495" mass="56985">MGLWLNDMHGNNGRNSTILKVTSDKCNVQIQVYQQPQQHESQHNQQQEDKQQPPNNDAKYLVQVIQVIQRPGSPKIKELDTSSSIDDSRRRHTKTTTTTTKKHTTKTKTTTVIHEKKYDLNPLDDAITVDEFYDSDCSSDSDLSDFEEMFKSRRPRYFDYPFRKKGKKDIHSSSNSFSLRRTTSSPMMRKISLAMQSSATDSVYPTDPESREPLVFSTPSPEPSVPLWSEQVDPDTKKGMDPMAILRQEVIFEIIRTEKEFVEDLKYLLEYYASAILDSNVHVPRSLIQAFHVLPEIYYLHRDTSRQLLNLQAIYPVVPSISHVLSHLASHFRVYDRFLHHHKDAISQIAIARKKTNKFGQLIVMLEAKTMNSGRYCSIESLLTKPIQRLCKYPLLVTTLMRATSPEDKDHSQLRSLFQKLDAAIRELHQERDNRAKKELEQLSRKLSLGFGFMSTPFSVRTSSMSSRIHSQQQPDCNFKLSDVTTPLSTSLRAS</sequence>
<evidence type="ECO:0000259" key="5">
    <source>
        <dbReference type="PROSITE" id="PS50010"/>
    </source>
</evidence>
<evidence type="ECO:0000313" key="7">
    <source>
        <dbReference type="Proteomes" id="UP000789508"/>
    </source>
</evidence>
<dbReference type="OrthoDB" id="1716625at2759"/>
<feature type="coiled-coil region" evidence="3">
    <location>
        <begin position="414"/>
        <end position="446"/>
    </location>
</feature>
<keyword evidence="7" id="KW-1185">Reference proteome</keyword>
<dbReference type="InterPro" id="IPR051480">
    <property type="entry name" value="Endocytic_GEF_Adapter"/>
</dbReference>
<feature type="compositionally biased region" description="Basic and acidic residues" evidence="4">
    <location>
        <begin position="40"/>
        <end position="51"/>
    </location>
</feature>
<dbReference type="SUPFAM" id="SSF48065">
    <property type="entry name" value="DBL homology domain (DH-domain)"/>
    <property type="match status" value="1"/>
</dbReference>
<protein>
    <submittedName>
        <fullName evidence="6">12753_t:CDS:1</fullName>
    </submittedName>
</protein>
<dbReference type="GO" id="GO:0005085">
    <property type="term" value="F:guanyl-nucleotide exchange factor activity"/>
    <property type="evidence" value="ECO:0007669"/>
    <property type="project" value="InterPro"/>
</dbReference>
<accession>A0A9N9B803</accession>
<dbReference type="GO" id="GO:0035025">
    <property type="term" value="P:positive regulation of Rho protein signal transduction"/>
    <property type="evidence" value="ECO:0007669"/>
    <property type="project" value="TreeGrafter"/>
</dbReference>
<comment type="subcellular location">
    <subcellularLocation>
        <location evidence="1">Cytoplasm</location>
    </subcellularLocation>
</comment>
<dbReference type="PROSITE" id="PS50010">
    <property type="entry name" value="DH_2"/>
    <property type="match status" value="1"/>
</dbReference>
<comment type="caution">
    <text evidence="6">The sequence shown here is derived from an EMBL/GenBank/DDBJ whole genome shotgun (WGS) entry which is preliminary data.</text>
</comment>
<evidence type="ECO:0000256" key="2">
    <source>
        <dbReference type="ARBA" id="ARBA00022490"/>
    </source>
</evidence>
<feature type="domain" description="DH" evidence="5">
    <location>
        <begin position="246"/>
        <end position="431"/>
    </location>
</feature>
<dbReference type="Gene3D" id="1.20.900.10">
    <property type="entry name" value="Dbl homology (DH) domain"/>
    <property type="match status" value="1"/>
</dbReference>
<dbReference type="Pfam" id="PF00621">
    <property type="entry name" value="RhoGEF"/>
    <property type="match status" value="1"/>
</dbReference>
<evidence type="ECO:0000313" key="6">
    <source>
        <dbReference type="EMBL" id="CAG8556463.1"/>
    </source>
</evidence>
<dbReference type="PANTHER" id="PTHR46006:SF7">
    <property type="entry name" value="DH DOMAIN-CONTAINING PROTEIN"/>
    <property type="match status" value="1"/>
</dbReference>
<evidence type="ECO:0000256" key="1">
    <source>
        <dbReference type="ARBA" id="ARBA00004496"/>
    </source>
</evidence>
<gene>
    <name evidence="6" type="ORF">ALEPTO_LOCUS6134</name>
</gene>
<dbReference type="InterPro" id="IPR000219">
    <property type="entry name" value="DH_dom"/>
</dbReference>
<evidence type="ECO:0000256" key="3">
    <source>
        <dbReference type="SAM" id="Coils"/>
    </source>
</evidence>
<reference evidence="6" key="1">
    <citation type="submission" date="2021-06" db="EMBL/GenBank/DDBJ databases">
        <authorList>
            <person name="Kallberg Y."/>
            <person name="Tangrot J."/>
            <person name="Rosling A."/>
        </authorList>
    </citation>
    <scope>NUCLEOTIDE SEQUENCE</scope>
    <source>
        <strain evidence="6">FL130A</strain>
    </source>
</reference>
<dbReference type="InterPro" id="IPR035899">
    <property type="entry name" value="DBL_dom_sf"/>
</dbReference>
<dbReference type="PANTHER" id="PTHR46006">
    <property type="entry name" value="RHO GUANINE NUCLEOTIDE EXCHANGE FACTOR AT 64C, ISOFORM A"/>
    <property type="match status" value="1"/>
</dbReference>
<feature type="compositionally biased region" description="Basic residues" evidence="4">
    <location>
        <begin position="90"/>
        <end position="102"/>
    </location>
</feature>
<organism evidence="6 7">
    <name type="scientific">Ambispora leptoticha</name>
    <dbReference type="NCBI Taxonomy" id="144679"/>
    <lineage>
        <taxon>Eukaryota</taxon>
        <taxon>Fungi</taxon>
        <taxon>Fungi incertae sedis</taxon>
        <taxon>Mucoromycota</taxon>
        <taxon>Glomeromycotina</taxon>
        <taxon>Glomeromycetes</taxon>
        <taxon>Archaeosporales</taxon>
        <taxon>Ambisporaceae</taxon>
        <taxon>Ambispora</taxon>
    </lineage>
</organism>
<dbReference type="GO" id="GO:0005737">
    <property type="term" value="C:cytoplasm"/>
    <property type="evidence" value="ECO:0007669"/>
    <property type="project" value="UniProtKB-SubCell"/>
</dbReference>
<evidence type="ECO:0000256" key="4">
    <source>
        <dbReference type="SAM" id="MobiDB-lite"/>
    </source>
</evidence>
<feature type="region of interest" description="Disordered" evidence="4">
    <location>
        <begin position="34"/>
        <end position="55"/>
    </location>
</feature>
<dbReference type="AlphaFoldDB" id="A0A9N9B803"/>